<dbReference type="SUPFAM" id="SSF52402">
    <property type="entry name" value="Adenine nucleotide alpha hydrolases-like"/>
    <property type="match status" value="1"/>
</dbReference>
<dbReference type="AlphaFoldDB" id="A0AAJ5ZG32"/>
<dbReference type="PANTHER" id="PTHR43153">
    <property type="entry name" value="ELECTRON TRANSFER FLAVOPROTEIN ALPHA"/>
    <property type="match status" value="1"/>
</dbReference>
<feature type="binding site" evidence="2">
    <location>
        <position position="282"/>
    </location>
    <ligand>
        <name>FAD</name>
        <dbReference type="ChEBI" id="CHEBI:57692"/>
    </ligand>
</feature>
<feature type="binding site" evidence="2">
    <location>
        <begin position="244"/>
        <end position="248"/>
    </location>
    <ligand>
        <name>FAD</name>
        <dbReference type="ChEBI" id="CHEBI:57692"/>
    </ligand>
</feature>
<evidence type="ECO:0000313" key="5">
    <source>
        <dbReference type="EMBL" id="WFG40558.1"/>
    </source>
</evidence>
<dbReference type="Proteomes" id="UP001321249">
    <property type="component" value="Unassembled WGS sequence"/>
</dbReference>
<comment type="cofactor">
    <cofactor evidence="2">
        <name>FAD</name>
        <dbReference type="ChEBI" id="CHEBI:57692"/>
    </cofactor>
    <text evidence="2">Binds 1 FAD per dimer.</text>
</comment>
<dbReference type="GO" id="GO:0009055">
    <property type="term" value="F:electron transfer activity"/>
    <property type="evidence" value="ECO:0007669"/>
    <property type="project" value="InterPro"/>
</dbReference>
<dbReference type="GO" id="GO:0033539">
    <property type="term" value="P:fatty acid beta-oxidation using acyl-CoA dehydrogenase"/>
    <property type="evidence" value="ECO:0007669"/>
    <property type="project" value="TreeGrafter"/>
</dbReference>
<reference evidence="6 7" key="1">
    <citation type="submission" date="2019-11" db="EMBL/GenBank/DDBJ databases">
        <authorList>
            <person name="Cho J.-C."/>
        </authorList>
    </citation>
    <scope>NUCLEOTIDE SEQUENCE [LARGE SCALE GENOMIC DNA]</scope>
    <source>
        <strain evidence="5 6">JH1073</strain>
        <strain evidence="4 7">JH702</strain>
    </source>
</reference>
<dbReference type="PIRSF" id="PIRSF000089">
    <property type="entry name" value="Electra_flavoP_a"/>
    <property type="match status" value="1"/>
</dbReference>
<dbReference type="Pfam" id="PF01012">
    <property type="entry name" value="ETF"/>
    <property type="match status" value="1"/>
</dbReference>
<dbReference type="EMBL" id="CP046147">
    <property type="protein sequence ID" value="WFG40558.1"/>
    <property type="molecule type" value="Genomic_DNA"/>
</dbReference>
<dbReference type="InterPro" id="IPR014730">
    <property type="entry name" value="ETF_a/b_N"/>
</dbReference>
<evidence type="ECO:0000313" key="6">
    <source>
        <dbReference type="Proteomes" id="UP001219901"/>
    </source>
</evidence>
<evidence type="ECO:0000313" key="7">
    <source>
        <dbReference type="Proteomes" id="UP001321249"/>
    </source>
</evidence>
<name>A0AAJ5ZG32_9CHLR</name>
<sequence length="317" mass="31715">MTTILLIAESDEQGEISQATLQAVAAANGLNDAQITVAIAGDAPGSATSLPVDKVVTVSAIDASDSGIYEQATADVAALVSASNPDVALFSKTDFGSVVGARLAFRNDSAFAADCTEISGGSGSISVTRPVCGGSALAEFEIASSPAVITLRAGAYEPTADTGSPSVEAAAAGSADKRATVTDTVAEARDGVRLEDANFVVSGGRGLGGPEPFSVLTDLANAMGGAVGASRAACDAGWIDHSHQVGLTGKSVSPDVYLAVGISGASQHMAGCSSSRAIVAINKDGDSNIFKEARFGVVGDWEKVLSSFLATVRELKA</sequence>
<evidence type="ECO:0000256" key="1">
    <source>
        <dbReference type="ARBA" id="ARBA00005817"/>
    </source>
</evidence>
<feature type="domain" description="Electron transfer flavoprotein alpha/beta-subunit N-terminal" evidence="3">
    <location>
        <begin position="4"/>
        <end position="188"/>
    </location>
</feature>
<keyword evidence="2" id="KW-0285">Flavoprotein</keyword>
<evidence type="ECO:0000259" key="3">
    <source>
        <dbReference type="SMART" id="SM00893"/>
    </source>
</evidence>
<proteinExistence type="inferred from homology"/>
<evidence type="ECO:0000313" key="4">
    <source>
        <dbReference type="EMBL" id="MDG0867825.1"/>
    </source>
</evidence>
<feature type="binding site" evidence="2">
    <location>
        <begin position="230"/>
        <end position="231"/>
    </location>
    <ligand>
        <name>FAD</name>
        <dbReference type="ChEBI" id="CHEBI:57692"/>
    </ligand>
</feature>
<dbReference type="SUPFAM" id="SSF52467">
    <property type="entry name" value="DHS-like NAD/FAD-binding domain"/>
    <property type="match status" value="1"/>
</dbReference>
<feature type="binding site" evidence="2">
    <location>
        <position position="205"/>
    </location>
    <ligand>
        <name>FAD</name>
        <dbReference type="ChEBI" id="CHEBI:57692"/>
    </ligand>
</feature>
<comment type="similarity">
    <text evidence="1">Belongs to the ETF alpha-subunit/FixB family.</text>
</comment>
<dbReference type="InterPro" id="IPR029035">
    <property type="entry name" value="DHS-like_NAD/FAD-binding_dom"/>
</dbReference>
<evidence type="ECO:0000256" key="2">
    <source>
        <dbReference type="PIRSR" id="PIRSR000089-1"/>
    </source>
</evidence>
<dbReference type="Pfam" id="PF00766">
    <property type="entry name" value="ETF_alpha"/>
    <property type="match status" value="1"/>
</dbReference>
<feature type="binding site" evidence="2">
    <location>
        <begin position="261"/>
        <end position="268"/>
    </location>
    <ligand>
        <name>FAD</name>
        <dbReference type="ChEBI" id="CHEBI:57692"/>
    </ligand>
</feature>
<keyword evidence="2" id="KW-0274">FAD</keyword>
<protein>
    <recommendedName>
        <fullName evidence="3">Electron transfer flavoprotein alpha/beta-subunit N-terminal domain-containing protein</fullName>
    </recommendedName>
</protein>
<dbReference type="RefSeq" id="WP_342826774.1">
    <property type="nucleotide sequence ID" value="NZ_CP046146.1"/>
</dbReference>
<dbReference type="SMART" id="SM00893">
    <property type="entry name" value="ETF"/>
    <property type="match status" value="1"/>
</dbReference>
<dbReference type="InterPro" id="IPR014729">
    <property type="entry name" value="Rossmann-like_a/b/a_fold"/>
</dbReference>
<keyword evidence="6" id="KW-1185">Reference proteome</keyword>
<dbReference type="GO" id="GO:0050660">
    <property type="term" value="F:flavin adenine dinucleotide binding"/>
    <property type="evidence" value="ECO:0007669"/>
    <property type="project" value="InterPro"/>
</dbReference>
<dbReference type="EMBL" id="WMBE01000004">
    <property type="protein sequence ID" value="MDG0867825.1"/>
    <property type="molecule type" value="Genomic_DNA"/>
</dbReference>
<dbReference type="Gene3D" id="3.40.50.620">
    <property type="entry name" value="HUPs"/>
    <property type="match status" value="1"/>
</dbReference>
<accession>A0AAJ5ZG32</accession>
<dbReference type="Gene3D" id="3.40.50.1220">
    <property type="entry name" value="TPP-binding domain"/>
    <property type="match status" value="1"/>
</dbReference>
<dbReference type="InterPro" id="IPR001308">
    <property type="entry name" value="ETF_a/FixB"/>
</dbReference>
<organism evidence="5 6">
    <name type="scientific">Candidatus Lucifugimonas marina</name>
    <dbReference type="NCBI Taxonomy" id="3038979"/>
    <lineage>
        <taxon>Bacteria</taxon>
        <taxon>Bacillati</taxon>
        <taxon>Chloroflexota</taxon>
        <taxon>Dehalococcoidia</taxon>
        <taxon>SAR202 cluster</taxon>
        <taxon>Candidatus Lucifugimonadales</taxon>
        <taxon>Candidatus Lucifugimonadaceae</taxon>
        <taxon>Candidatus Lucifugimonas</taxon>
    </lineage>
</organism>
<reference evidence="5" key="2">
    <citation type="journal article" date="2023" name="Nat. Commun.">
        <title>Cultivation of marine bacteria of the SAR202 clade.</title>
        <authorList>
            <person name="Lim Y."/>
            <person name="Seo J.H."/>
            <person name="Giovannoni S.J."/>
            <person name="Kang I."/>
            <person name="Cho J.C."/>
        </authorList>
    </citation>
    <scope>NUCLEOTIDE SEQUENCE</scope>
    <source>
        <strain evidence="5">JH1073</strain>
    </source>
</reference>
<dbReference type="Proteomes" id="UP001219901">
    <property type="component" value="Chromosome"/>
</dbReference>
<gene>
    <name evidence="4" type="ORF">GKO46_12190</name>
    <name evidence="5" type="ORF">GKO48_13415</name>
</gene>
<dbReference type="PANTHER" id="PTHR43153:SF1">
    <property type="entry name" value="ELECTRON TRANSFER FLAVOPROTEIN SUBUNIT ALPHA, MITOCHONDRIAL"/>
    <property type="match status" value="1"/>
</dbReference>
<reference evidence="6" key="3">
    <citation type="submission" date="2023-06" db="EMBL/GenBank/DDBJ databases">
        <title>Pangenomics reveal diversification of enzyme families and niche specialization in globally abundant SAR202 bacteria.</title>
        <authorList>
            <person name="Saw J.H.W."/>
        </authorList>
    </citation>
    <scope>NUCLEOTIDE SEQUENCE [LARGE SCALE GENOMIC DNA]</scope>
    <source>
        <strain evidence="6">JH1073</strain>
    </source>
</reference>
<dbReference type="InterPro" id="IPR014731">
    <property type="entry name" value="ETF_asu_C"/>
</dbReference>